<dbReference type="PROSITE" id="PS50943">
    <property type="entry name" value="HTH_CROC1"/>
    <property type="match status" value="1"/>
</dbReference>
<dbReference type="Pfam" id="PF19054">
    <property type="entry name" value="DUF5753"/>
    <property type="match status" value="1"/>
</dbReference>
<name>A0A4R2QBE6_9PSEU</name>
<dbReference type="InterPro" id="IPR043917">
    <property type="entry name" value="DUF5753"/>
</dbReference>
<dbReference type="InterPro" id="IPR001387">
    <property type="entry name" value="Cro/C1-type_HTH"/>
</dbReference>
<dbReference type="InterPro" id="IPR010982">
    <property type="entry name" value="Lambda_DNA-bd_dom_sf"/>
</dbReference>
<dbReference type="SMART" id="SM00530">
    <property type="entry name" value="HTH_XRE"/>
    <property type="match status" value="1"/>
</dbReference>
<feature type="domain" description="HTH cro/C1-type" evidence="1">
    <location>
        <begin position="18"/>
        <end position="71"/>
    </location>
</feature>
<evidence type="ECO:0000313" key="3">
    <source>
        <dbReference type="Proteomes" id="UP000294911"/>
    </source>
</evidence>
<dbReference type="CDD" id="cd00093">
    <property type="entry name" value="HTH_XRE"/>
    <property type="match status" value="1"/>
</dbReference>
<dbReference type="GO" id="GO:0003677">
    <property type="term" value="F:DNA binding"/>
    <property type="evidence" value="ECO:0007669"/>
    <property type="project" value="InterPro"/>
</dbReference>
<sequence>MGQARQTTFPMRQLGRSLRRLRTQAGLTQEQAGERLRFSDKKMSRIEQGQLPSFHELRAMLDVYGLPVSDWQPYVDLRDRADEKGWWHAYGVEDRGFVSVEAEASMIREFQLGHIPGLLQTERHMRAVFESGRKPLSGRMLENQVKVRLRRQQRLFEEPLLRLHAIIDETVLRRQMCAPEQLRQIVSRAELSNVTVQVIPMAVGPHDGLYGNLLIASFPDQDEPDIAYVEEGFASFHAYKSDEVLAARLLFDHLANVALDEDDSRTLIERVAAEFS</sequence>
<dbReference type="EMBL" id="SLXQ01000014">
    <property type="protein sequence ID" value="TCP46303.1"/>
    <property type="molecule type" value="Genomic_DNA"/>
</dbReference>
<protein>
    <submittedName>
        <fullName evidence="2">Helix-turn-helix protein</fullName>
    </submittedName>
</protein>
<dbReference type="SUPFAM" id="SSF47413">
    <property type="entry name" value="lambda repressor-like DNA-binding domains"/>
    <property type="match status" value="1"/>
</dbReference>
<dbReference type="Proteomes" id="UP000294911">
    <property type="component" value="Unassembled WGS sequence"/>
</dbReference>
<proteinExistence type="predicted"/>
<evidence type="ECO:0000259" key="1">
    <source>
        <dbReference type="PROSITE" id="PS50943"/>
    </source>
</evidence>
<organism evidence="2 3">
    <name type="scientific">Tamaricihabitans halophyticus</name>
    <dbReference type="NCBI Taxonomy" id="1262583"/>
    <lineage>
        <taxon>Bacteria</taxon>
        <taxon>Bacillati</taxon>
        <taxon>Actinomycetota</taxon>
        <taxon>Actinomycetes</taxon>
        <taxon>Pseudonocardiales</taxon>
        <taxon>Pseudonocardiaceae</taxon>
        <taxon>Tamaricihabitans</taxon>
    </lineage>
</organism>
<dbReference type="AlphaFoldDB" id="A0A4R2QBE6"/>
<reference evidence="2 3" key="1">
    <citation type="submission" date="2019-03" db="EMBL/GenBank/DDBJ databases">
        <title>Genomic Encyclopedia of Type Strains, Phase IV (KMG-IV): sequencing the most valuable type-strain genomes for metagenomic binning, comparative biology and taxonomic classification.</title>
        <authorList>
            <person name="Goeker M."/>
        </authorList>
    </citation>
    <scope>NUCLEOTIDE SEQUENCE [LARGE SCALE GENOMIC DNA]</scope>
    <source>
        <strain evidence="2 3">DSM 45765</strain>
    </source>
</reference>
<keyword evidence="3" id="KW-1185">Reference proteome</keyword>
<accession>A0A4R2QBE6</accession>
<evidence type="ECO:0000313" key="2">
    <source>
        <dbReference type="EMBL" id="TCP46303.1"/>
    </source>
</evidence>
<dbReference type="Pfam" id="PF13560">
    <property type="entry name" value="HTH_31"/>
    <property type="match status" value="1"/>
</dbReference>
<dbReference type="Gene3D" id="1.10.260.40">
    <property type="entry name" value="lambda repressor-like DNA-binding domains"/>
    <property type="match status" value="1"/>
</dbReference>
<gene>
    <name evidence="2" type="ORF">EV191_114100</name>
</gene>
<comment type="caution">
    <text evidence="2">The sequence shown here is derived from an EMBL/GenBank/DDBJ whole genome shotgun (WGS) entry which is preliminary data.</text>
</comment>